<accession>A0A2M4DGC6</accession>
<protein>
    <submittedName>
        <fullName evidence="2">Putative secreted protein</fullName>
    </submittedName>
</protein>
<feature type="signal peptide" evidence="1">
    <location>
        <begin position="1"/>
        <end position="18"/>
    </location>
</feature>
<organism evidence="2">
    <name type="scientific">Anopheles darlingi</name>
    <name type="common">Mosquito</name>
    <dbReference type="NCBI Taxonomy" id="43151"/>
    <lineage>
        <taxon>Eukaryota</taxon>
        <taxon>Metazoa</taxon>
        <taxon>Ecdysozoa</taxon>
        <taxon>Arthropoda</taxon>
        <taxon>Hexapoda</taxon>
        <taxon>Insecta</taxon>
        <taxon>Pterygota</taxon>
        <taxon>Neoptera</taxon>
        <taxon>Endopterygota</taxon>
        <taxon>Diptera</taxon>
        <taxon>Nematocera</taxon>
        <taxon>Culicoidea</taxon>
        <taxon>Culicidae</taxon>
        <taxon>Anophelinae</taxon>
        <taxon>Anopheles</taxon>
    </lineage>
</organism>
<feature type="chain" id="PRO_5014954251" evidence="1">
    <location>
        <begin position="19"/>
        <end position="81"/>
    </location>
</feature>
<dbReference type="EMBL" id="GGFL01012456">
    <property type="protein sequence ID" value="MBW76634.1"/>
    <property type="molecule type" value="Transcribed_RNA"/>
</dbReference>
<evidence type="ECO:0000256" key="1">
    <source>
        <dbReference type="SAM" id="SignalP"/>
    </source>
</evidence>
<keyword evidence="1" id="KW-0732">Signal</keyword>
<reference evidence="2" key="1">
    <citation type="submission" date="2018-01" db="EMBL/GenBank/DDBJ databases">
        <title>An insight into the sialome of Amazonian anophelines.</title>
        <authorList>
            <person name="Ribeiro J.M."/>
            <person name="Scarpassa V."/>
            <person name="Calvo E."/>
        </authorList>
    </citation>
    <scope>NUCLEOTIDE SEQUENCE</scope>
</reference>
<name>A0A2M4DGC6_ANODA</name>
<sequence length="81" mass="8927">MCGLLCILALAVSSSAYAAVWCISGPMRCAMCNGWSNVFLTRNASLSRRTDGWTDGRQLVWSAKNNKNMQPPFTNTVFTSF</sequence>
<dbReference type="AlphaFoldDB" id="A0A2M4DGC6"/>
<evidence type="ECO:0000313" key="2">
    <source>
        <dbReference type="EMBL" id="MBW76634.1"/>
    </source>
</evidence>
<proteinExistence type="predicted"/>